<dbReference type="Gene3D" id="1.10.1760.20">
    <property type="match status" value="1"/>
</dbReference>
<evidence type="ECO:0000256" key="2">
    <source>
        <dbReference type="PIRNR" id="PIRNR016661"/>
    </source>
</evidence>
<feature type="transmembrane region" description="Helical" evidence="3">
    <location>
        <begin position="61"/>
        <end position="80"/>
    </location>
</feature>
<feature type="transmembrane region" description="Helical" evidence="3">
    <location>
        <begin position="7"/>
        <end position="29"/>
    </location>
</feature>
<name>Q7V1F9_PROMP</name>
<dbReference type="HOGENOM" id="CLU_077931_4_0_3"/>
<gene>
    <name evidence="4" type="ordered locus">PMM0914</name>
</gene>
<reference evidence="4 5" key="1">
    <citation type="journal article" date="2003" name="Nature">
        <title>Genome divergence in two Prochlorococcus ecotypes reflects oceanic niche differentiation.</title>
        <authorList>
            <person name="Rocap G."/>
            <person name="Larimer F.W."/>
            <person name="Lamerdin J.E."/>
            <person name="Malfatti S."/>
            <person name="Chain P."/>
            <person name="Ahlgren N.A."/>
            <person name="Arellano A."/>
            <person name="Coleman M."/>
            <person name="Hauser L."/>
            <person name="Hess W.R."/>
            <person name="Johnson Z.I."/>
            <person name="Land M.L."/>
            <person name="Lindell D."/>
            <person name="Post A.F."/>
            <person name="Regala W."/>
            <person name="Shah M."/>
            <person name="Shaw S.L."/>
            <person name="Steglich C."/>
            <person name="Sullivan M.B."/>
            <person name="Ting C.S."/>
            <person name="Tolonen A."/>
            <person name="Webb E.A."/>
            <person name="Zinser E.R."/>
            <person name="Chisholm S.W."/>
        </authorList>
    </citation>
    <scope>NUCLEOTIDE SEQUENCE [LARGE SCALE GENOMIC DNA]</scope>
    <source>
        <strain evidence="5">CCMP1986 / NIES-2087 / MED4</strain>
    </source>
</reference>
<organism evidence="4 5">
    <name type="scientific">Prochlorococcus marinus subsp. pastoris (strain CCMP1986 / NIES-2087 / MED4)</name>
    <dbReference type="NCBI Taxonomy" id="59919"/>
    <lineage>
        <taxon>Bacteria</taxon>
        <taxon>Bacillati</taxon>
        <taxon>Cyanobacteriota</taxon>
        <taxon>Cyanophyceae</taxon>
        <taxon>Synechococcales</taxon>
        <taxon>Prochlorococcaceae</taxon>
        <taxon>Prochlorococcus</taxon>
    </lineage>
</organism>
<feature type="transmembrane region" description="Helical" evidence="3">
    <location>
        <begin position="125"/>
        <end position="146"/>
    </location>
</feature>
<dbReference type="KEGG" id="pmm:PMM0914"/>
<dbReference type="GO" id="GO:0015225">
    <property type="term" value="F:biotin transmembrane transporter activity"/>
    <property type="evidence" value="ECO:0007669"/>
    <property type="project" value="UniProtKB-UniRule"/>
</dbReference>
<keyword evidence="2" id="KW-0813">Transport</keyword>
<keyword evidence="2" id="KW-1003">Cell membrane</keyword>
<dbReference type="AlphaFoldDB" id="Q7V1F9"/>
<dbReference type="PIRSF" id="PIRSF016661">
    <property type="entry name" value="BioY"/>
    <property type="match status" value="1"/>
</dbReference>
<sequence length="190" mass="22048">MLNVSKIIEVFISLQIIIISTFIPVFFYIPFTNKLIGSFEMPITWQLPSIVIITLIFTGKIVIKAFSIYLIIGLFFIPVFDQGGSLGYLLTPNFGYLLGMYPLIKIIDILNKRKQMIKYYDLLKYGILGICSMHLIGIIYNCILFLNYKQSEILLYNISKYSLGKLGYHLLMLTPITVLFKIFNKNRYQR</sequence>
<dbReference type="RefSeq" id="WP_011132547.1">
    <property type="nucleotide sequence ID" value="NC_005072.1"/>
</dbReference>
<feature type="transmembrane region" description="Helical" evidence="3">
    <location>
        <begin position="86"/>
        <end position="104"/>
    </location>
</feature>
<evidence type="ECO:0000256" key="1">
    <source>
        <dbReference type="ARBA" id="ARBA00010692"/>
    </source>
</evidence>
<protein>
    <recommendedName>
        <fullName evidence="2">Biotin transporter</fullName>
    </recommendedName>
</protein>
<dbReference type="PANTHER" id="PTHR34295">
    <property type="entry name" value="BIOTIN TRANSPORTER BIOY"/>
    <property type="match status" value="1"/>
</dbReference>
<evidence type="ECO:0000313" key="5">
    <source>
        <dbReference type="Proteomes" id="UP000001026"/>
    </source>
</evidence>
<comment type="subcellular location">
    <subcellularLocation>
        <location evidence="2">Cell membrane</location>
        <topology evidence="2">Multi-pass membrane protein</topology>
    </subcellularLocation>
</comment>
<feature type="transmembrane region" description="Helical" evidence="3">
    <location>
        <begin position="166"/>
        <end position="183"/>
    </location>
</feature>
<evidence type="ECO:0000313" key="4">
    <source>
        <dbReference type="EMBL" id="CAE19373.1"/>
    </source>
</evidence>
<keyword evidence="2 3" id="KW-0472">Membrane</keyword>
<dbReference type="PANTHER" id="PTHR34295:SF1">
    <property type="entry name" value="BIOTIN TRANSPORTER BIOY"/>
    <property type="match status" value="1"/>
</dbReference>
<keyword evidence="3" id="KW-0812">Transmembrane</keyword>
<dbReference type="STRING" id="59919.PMM0914"/>
<comment type="similarity">
    <text evidence="1 2">Belongs to the BioY family.</text>
</comment>
<dbReference type="eggNOG" id="COG1268">
    <property type="taxonomic scope" value="Bacteria"/>
</dbReference>
<keyword evidence="3" id="KW-1133">Transmembrane helix</keyword>
<dbReference type="EMBL" id="BX548174">
    <property type="protein sequence ID" value="CAE19373.1"/>
    <property type="molecule type" value="Genomic_DNA"/>
</dbReference>
<dbReference type="InterPro" id="IPR003784">
    <property type="entry name" value="BioY"/>
</dbReference>
<accession>Q7V1F9</accession>
<proteinExistence type="inferred from homology"/>
<dbReference type="Pfam" id="PF02632">
    <property type="entry name" value="BioY"/>
    <property type="match status" value="1"/>
</dbReference>
<evidence type="ECO:0000256" key="3">
    <source>
        <dbReference type="SAM" id="Phobius"/>
    </source>
</evidence>
<dbReference type="OrthoDB" id="9803495at2"/>
<dbReference type="GO" id="GO:0005886">
    <property type="term" value="C:plasma membrane"/>
    <property type="evidence" value="ECO:0007669"/>
    <property type="project" value="UniProtKB-SubCell"/>
</dbReference>
<dbReference type="Proteomes" id="UP000001026">
    <property type="component" value="Chromosome"/>
</dbReference>